<dbReference type="Gene3D" id="3.40.50.720">
    <property type="entry name" value="NAD(P)-binding Rossmann-like Domain"/>
    <property type="match status" value="1"/>
</dbReference>
<protein>
    <submittedName>
        <fullName evidence="6">NAD(P)-dependent oxidoreductase</fullName>
    </submittedName>
</protein>
<gene>
    <name evidence="6" type="ORF">FOC81_16740</name>
</gene>
<reference evidence="6 7" key="1">
    <citation type="submission" date="2020-05" db="EMBL/GenBank/DDBJ databases">
        <title>FDA dAtabase for Regulatory Grade micrObial Sequences (FDA-ARGOS): Supporting development and validation of Infectious Disease Dx tests.</title>
        <authorList>
            <person name="Sproer C."/>
            <person name="Gronow S."/>
            <person name="Severitt S."/>
            <person name="Schroder I."/>
            <person name="Tallon L."/>
            <person name="Sadzewicz L."/>
            <person name="Zhao X."/>
            <person name="Vavikolanu K."/>
            <person name="Mehta A."/>
            <person name="Aluvathingal J."/>
            <person name="Nadendla S."/>
            <person name="Myers T."/>
            <person name="Yan Y."/>
            <person name="Sichtig H."/>
        </authorList>
    </citation>
    <scope>NUCLEOTIDE SEQUENCE [LARGE SCALE GENOMIC DNA]</scope>
    <source>
        <strain evidence="6 7">FDAARGOS_787</strain>
    </source>
</reference>
<evidence type="ECO:0000259" key="5">
    <source>
        <dbReference type="Pfam" id="PF14833"/>
    </source>
</evidence>
<dbReference type="PANTHER" id="PTHR22981:SF84">
    <property type="entry name" value="3-HYDROXYISOBUTYRATE DEHYDROGENASE"/>
    <property type="match status" value="1"/>
</dbReference>
<dbReference type="InterPro" id="IPR002204">
    <property type="entry name" value="3-OH-isobutyrate_DH-rel_CS"/>
</dbReference>
<dbReference type="GO" id="GO:0008442">
    <property type="term" value="F:3-hydroxyisobutyrate dehydrogenase activity"/>
    <property type="evidence" value="ECO:0007669"/>
    <property type="project" value="TreeGrafter"/>
</dbReference>
<keyword evidence="2" id="KW-0520">NAD</keyword>
<dbReference type="PIRSF" id="PIRSF000103">
    <property type="entry name" value="HIBADH"/>
    <property type="match status" value="1"/>
</dbReference>
<dbReference type="Gene3D" id="1.10.1040.10">
    <property type="entry name" value="N-(1-d-carboxylethyl)-l-norvaline Dehydrogenase, domain 2"/>
    <property type="match status" value="1"/>
</dbReference>
<dbReference type="Proteomes" id="UP000509782">
    <property type="component" value="Chromosome"/>
</dbReference>
<dbReference type="InterPro" id="IPR036291">
    <property type="entry name" value="NAD(P)-bd_dom_sf"/>
</dbReference>
<accession>A0A6J5IBI7</accession>
<organism evidence="6 7">
    <name type="scientific">Achromobacter denitrificans</name>
    <name type="common">Alcaligenes denitrificans</name>
    <dbReference type="NCBI Taxonomy" id="32002"/>
    <lineage>
        <taxon>Bacteria</taxon>
        <taxon>Pseudomonadati</taxon>
        <taxon>Pseudomonadota</taxon>
        <taxon>Betaproteobacteria</taxon>
        <taxon>Burkholderiales</taxon>
        <taxon>Alcaligenaceae</taxon>
        <taxon>Achromobacter</taxon>
    </lineage>
</organism>
<dbReference type="RefSeq" id="WP_174716616.1">
    <property type="nucleotide sequence ID" value="NZ_CADIKP010000050.1"/>
</dbReference>
<evidence type="ECO:0000259" key="4">
    <source>
        <dbReference type="Pfam" id="PF03446"/>
    </source>
</evidence>
<dbReference type="SUPFAM" id="SSF48179">
    <property type="entry name" value="6-phosphogluconate dehydrogenase C-terminal domain-like"/>
    <property type="match status" value="1"/>
</dbReference>
<evidence type="ECO:0000313" key="7">
    <source>
        <dbReference type="Proteomes" id="UP000509782"/>
    </source>
</evidence>
<dbReference type="InterPro" id="IPR013328">
    <property type="entry name" value="6PGD_dom2"/>
</dbReference>
<feature type="active site" evidence="3">
    <location>
        <position position="178"/>
    </location>
</feature>
<proteinExistence type="predicted"/>
<sequence length="302" mass="31616">MTLNIGFVGLGMMGLPMVENLAGGEERYDILAYDRDPARLDRLAGHPAWNRNLRPAAGLAAMADRDIVITMLPDSAITNAVIEGEHGLAGIMRAGSVLLDMGSSNPAETRRLAPRLREAGVTLIDAPVSGAVAKAAAGTLAIMVGAGADELERVRPVLSRMGASLIHTGAAGSAHAMKALNNYVYAAGLLAASEALLIARRMDLDLDVFTDVLNASSGRNVATETKLRQFIVPGTYNGGFALALMAKDLRTADALQALAGVPASQLSLCTALWQRAREALPAGADNTEIHRYLENLSAPAPD</sequence>
<dbReference type="PANTHER" id="PTHR22981">
    <property type="entry name" value="3-HYDROXYISOBUTYRATE DEHYDROGENASE-RELATED"/>
    <property type="match status" value="1"/>
</dbReference>
<dbReference type="Pfam" id="PF03446">
    <property type="entry name" value="NAD_binding_2"/>
    <property type="match status" value="1"/>
</dbReference>
<dbReference type="InterPro" id="IPR015815">
    <property type="entry name" value="HIBADH-related"/>
</dbReference>
<name>A0A6J5IBI7_ACHDE</name>
<evidence type="ECO:0000313" key="6">
    <source>
        <dbReference type="EMBL" id="QKQ48246.1"/>
    </source>
</evidence>
<dbReference type="GO" id="GO:0006574">
    <property type="term" value="P:L-valine catabolic process"/>
    <property type="evidence" value="ECO:0007669"/>
    <property type="project" value="TreeGrafter"/>
</dbReference>
<feature type="domain" description="6-phosphogluconate dehydrogenase NADP-binding" evidence="4">
    <location>
        <begin position="4"/>
        <end position="169"/>
    </location>
</feature>
<dbReference type="EMBL" id="CP054569">
    <property type="protein sequence ID" value="QKQ48246.1"/>
    <property type="molecule type" value="Genomic_DNA"/>
</dbReference>
<dbReference type="Pfam" id="PF14833">
    <property type="entry name" value="NAD_binding_11"/>
    <property type="match status" value="1"/>
</dbReference>
<evidence type="ECO:0000256" key="2">
    <source>
        <dbReference type="ARBA" id="ARBA00023027"/>
    </source>
</evidence>
<keyword evidence="1" id="KW-0560">Oxidoreductase</keyword>
<dbReference type="InterPro" id="IPR006115">
    <property type="entry name" value="6PGDH_NADP-bd"/>
</dbReference>
<dbReference type="AlphaFoldDB" id="A0A6J5IBI7"/>
<dbReference type="GO" id="GO:0051287">
    <property type="term" value="F:NAD binding"/>
    <property type="evidence" value="ECO:0007669"/>
    <property type="project" value="InterPro"/>
</dbReference>
<evidence type="ECO:0000256" key="3">
    <source>
        <dbReference type="PIRSR" id="PIRSR000103-1"/>
    </source>
</evidence>
<evidence type="ECO:0000256" key="1">
    <source>
        <dbReference type="ARBA" id="ARBA00023002"/>
    </source>
</evidence>
<dbReference type="InterPro" id="IPR029154">
    <property type="entry name" value="HIBADH-like_NADP-bd"/>
</dbReference>
<feature type="domain" description="3-hydroxyisobutyrate dehydrogenase-like NAD-binding" evidence="5">
    <location>
        <begin position="172"/>
        <end position="293"/>
    </location>
</feature>
<dbReference type="InterPro" id="IPR008927">
    <property type="entry name" value="6-PGluconate_DH-like_C_sf"/>
</dbReference>
<dbReference type="GO" id="GO:0050661">
    <property type="term" value="F:NADP binding"/>
    <property type="evidence" value="ECO:0007669"/>
    <property type="project" value="InterPro"/>
</dbReference>
<dbReference type="PROSITE" id="PS00895">
    <property type="entry name" value="3_HYDROXYISOBUT_DH"/>
    <property type="match status" value="1"/>
</dbReference>
<dbReference type="SUPFAM" id="SSF51735">
    <property type="entry name" value="NAD(P)-binding Rossmann-fold domains"/>
    <property type="match status" value="1"/>
</dbReference>